<sequence>MNEPSIVPLSNDTEIQAFVFVMRKIVLENPTRDVDIYNNMIILTNEFKLIKEWQEKESF</sequence>
<reference evidence="2" key="2">
    <citation type="journal article" date="2020" name="Antonie Van Leeuwenhoek">
        <title>Labilibaculum antarcticum sp. nov., a novel facultative anaerobic, psychrotorelant bacterium isolated from marine sediment of Antarctica.</title>
        <authorList>
            <person name="Watanabe M."/>
            <person name="Kojima H."/>
            <person name="Fukui M."/>
        </authorList>
    </citation>
    <scope>NUCLEOTIDE SEQUENCE [LARGE SCALE GENOMIC DNA]</scope>
    <source>
        <strain evidence="2">SPP2</strain>
    </source>
</reference>
<evidence type="ECO:0000313" key="1">
    <source>
        <dbReference type="EMBL" id="BAX81495.1"/>
    </source>
</evidence>
<evidence type="ECO:0000313" key="2">
    <source>
        <dbReference type="Proteomes" id="UP000218267"/>
    </source>
</evidence>
<dbReference type="AlphaFoldDB" id="A0A1Y1CMB5"/>
<dbReference type="KEGG" id="mbas:ALGA_3195"/>
<accession>A0A1Y1CMB5</accession>
<organism evidence="1 2">
    <name type="scientific">Labilibaculum antarcticum</name>
    <dbReference type="NCBI Taxonomy" id="1717717"/>
    <lineage>
        <taxon>Bacteria</taxon>
        <taxon>Pseudomonadati</taxon>
        <taxon>Bacteroidota</taxon>
        <taxon>Bacteroidia</taxon>
        <taxon>Marinilabiliales</taxon>
        <taxon>Marinifilaceae</taxon>
        <taxon>Labilibaculum</taxon>
    </lineage>
</organism>
<proteinExistence type="predicted"/>
<dbReference type="EMBL" id="AP018042">
    <property type="protein sequence ID" value="BAX81495.1"/>
    <property type="molecule type" value="Genomic_DNA"/>
</dbReference>
<gene>
    <name evidence="1" type="ORF">ALGA_3195</name>
</gene>
<name>A0A1Y1CMB5_9BACT</name>
<reference evidence="1 2" key="1">
    <citation type="journal article" date="2018" name="Mar. Genomics">
        <title>Complete genome sequence of Marinifilaceae bacterium strain SPP2, isolated from the Antarctic marine sediment.</title>
        <authorList>
            <person name="Watanabe M."/>
            <person name="Kojima H."/>
            <person name="Fukui M."/>
        </authorList>
    </citation>
    <scope>NUCLEOTIDE SEQUENCE [LARGE SCALE GENOMIC DNA]</scope>
    <source>
        <strain evidence="1 2">SPP2</strain>
    </source>
</reference>
<protein>
    <submittedName>
        <fullName evidence="1">Uncharacterized protein</fullName>
    </submittedName>
</protein>
<keyword evidence="2" id="KW-1185">Reference proteome</keyword>
<dbReference type="Proteomes" id="UP000218267">
    <property type="component" value="Chromosome"/>
</dbReference>